<sequence>MTKIPDKQWLLDRVSAGRNAWRNSERPAQIDPVAPGEESVWDYPRPPEVRGAMGPVRVQHAGQVIAKSDRALRVVETAGAPVYFVPPEDVVDGVLHETDYVTVCEWKGAAVHHDLVLPGARVEHAAFTYPEPLDDLDPNMARIAGWIAFYPARVDACFVGKEQVTPQPGGYYAGWVTSAIKGPIKGAPGTQSW</sequence>
<dbReference type="HOGENOM" id="CLU_103537_0_0_5"/>
<accession>X5MLQ7</accession>
<gene>
    <name evidence="2" type="ORF">BN1012_Phect1471</name>
</gene>
<dbReference type="RefSeq" id="WP_081826443.1">
    <property type="nucleotide sequence ID" value="NZ_HG966617.1"/>
</dbReference>
<evidence type="ECO:0000259" key="1">
    <source>
        <dbReference type="Pfam" id="PF04248"/>
    </source>
</evidence>
<dbReference type="STRING" id="1458461.BN1012_Phect1471"/>
<dbReference type="Proteomes" id="UP000032160">
    <property type="component" value="Chromosome I"/>
</dbReference>
<dbReference type="PANTHER" id="PTHR43058:SF1">
    <property type="entry name" value="DUF427 DOMAIN-CONTAINING PROTEIN"/>
    <property type="match status" value="1"/>
</dbReference>
<dbReference type="InterPro" id="IPR007361">
    <property type="entry name" value="DUF427"/>
</dbReference>
<dbReference type="InterPro" id="IPR038694">
    <property type="entry name" value="DUF427_sf"/>
</dbReference>
<dbReference type="KEGG" id="pect:BN1012_Phect1471"/>
<dbReference type="PANTHER" id="PTHR43058">
    <property type="entry name" value="SLR0655 PROTEIN"/>
    <property type="match status" value="1"/>
</dbReference>
<dbReference type="Gene3D" id="2.170.150.40">
    <property type="entry name" value="Domain of unknown function (DUF427)"/>
    <property type="match status" value="1"/>
</dbReference>
<dbReference type="OrthoDB" id="9815163at2"/>
<feature type="domain" description="DUF427" evidence="1">
    <location>
        <begin position="56"/>
        <end position="151"/>
    </location>
</feature>
<protein>
    <recommendedName>
        <fullName evidence="1">DUF427 domain-containing protein</fullName>
    </recommendedName>
</protein>
<evidence type="ECO:0000313" key="2">
    <source>
        <dbReference type="EMBL" id="CDO59685.1"/>
    </source>
</evidence>
<dbReference type="EMBL" id="HG966617">
    <property type="protein sequence ID" value="CDO59685.1"/>
    <property type="molecule type" value="Genomic_DNA"/>
</dbReference>
<keyword evidence="3" id="KW-1185">Reference proteome</keyword>
<proteinExistence type="predicted"/>
<organism evidence="2 3">
    <name type="scientific">Candidatus Phaeomarinibacter ectocarpi</name>
    <dbReference type="NCBI Taxonomy" id="1458461"/>
    <lineage>
        <taxon>Bacteria</taxon>
        <taxon>Pseudomonadati</taxon>
        <taxon>Pseudomonadota</taxon>
        <taxon>Alphaproteobacteria</taxon>
        <taxon>Hyphomicrobiales</taxon>
        <taxon>Parvibaculaceae</taxon>
        <taxon>Candidatus Phaeomarinibacter</taxon>
    </lineage>
</organism>
<dbReference type="AlphaFoldDB" id="X5MLQ7"/>
<name>X5MLQ7_9HYPH</name>
<dbReference type="PATRIC" id="fig|1458461.3.peg.1470"/>
<reference evidence="2 3" key="1">
    <citation type="journal article" date="2014" name="Front. Genet.">
        <title>Genome and metabolic network of "Candidatus Phaeomarinobacter ectocarpi" Ec32, a new candidate genus of Alphaproteobacteria frequently associated with brown algae.</title>
        <authorList>
            <person name="Dittami S.M."/>
            <person name="Barbeyron T."/>
            <person name="Boyen C."/>
            <person name="Cambefort J."/>
            <person name="Collet G."/>
            <person name="Delage L."/>
            <person name="Gobet A."/>
            <person name="Groisillier A."/>
            <person name="Leblanc C."/>
            <person name="Michel G."/>
            <person name="Scornet D."/>
            <person name="Siegel A."/>
            <person name="Tapia J.E."/>
            <person name="Tonon T."/>
        </authorList>
    </citation>
    <scope>NUCLEOTIDE SEQUENCE [LARGE SCALE GENOMIC DNA]</scope>
    <source>
        <strain evidence="2 3">Ec32</strain>
    </source>
</reference>
<evidence type="ECO:0000313" key="3">
    <source>
        <dbReference type="Proteomes" id="UP000032160"/>
    </source>
</evidence>
<dbReference type="Pfam" id="PF04248">
    <property type="entry name" value="NTP_transf_9"/>
    <property type="match status" value="1"/>
</dbReference>